<keyword evidence="1" id="KW-1133">Transmembrane helix</keyword>
<dbReference type="RefSeq" id="WP_093633469.1">
    <property type="nucleotide sequence ID" value="NZ_FPBH01000003.1"/>
</dbReference>
<gene>
    <name evidence="2" type="ORF">SAMN05192563_1003251</name>
</gene>
<accession>A0A1I7ABX2</accession>
<dbReference type="OrthoDB" id="8970903at2"/>
<dbReference type="Proteomes" id="UP000198844">
    <property type="component" value="Unassembled WGS sequence"/>
</dbReference>
<name>A0A1I7ABX2_9BURK</name>
<protein>
    <submittedName>
        <fullName evidence="2">Uncharacterized protein</fullName>
    </submittedName>
</protein>
<sequence>MTRGAWLRWASRFNRYTVRGLLWIAAIVGVAAGVNVLGIGLVGDVRGWSQWLQAHAGAFRVWRLCLYAGTAYAWYRMHRRLRHREPSPETRRRLIRIELAAVLALVVMESSALLRQG</sequence>
<evidence type="ECO:0000256" key="1">
    <source>
        <dbReference type="SAM" id="Phobius"/>
    </source>
</evidence>
<feature type="transmembrane region" description="Helical" evidence="1">
    <location>
        <begin position="21"/>
        <end position="42"/>
    </location>
</feature>
<evidence type="ECO:0000313" key="3">
    <source>
        <dbReference type="Proteomes" id="UP000198844"/>
    </source>
</evidence>
<feature type="transmembrane region" description="Helical" evidence="1">
    <location>
        <begin position="54"/>
        <end position="75"/>
    </location>
</feature>
<dbReference type="EMBL" id="FPBH01000003">
    <property type="protein sequence ID" value="SFT72447.1"/>
    <property type="molecule type" value="Genomic_DNA"/>
</dbReference>
<evidence type="ECO:0000313" key="2">
    <source>
        <dbReference type="EMBL" id="SFT72447.1"/>
    </source>
</evidence>
<organism evidence="2 3">
    <name type="scientific">Paraburkholderia aspalathi</name>
    <dbReference type="NCBI Taxonomy" id="1324617"/>
    <lineage>
        <taxon>Bacteria</taxon>
        <taxon>Pseudomonadati</taxon>
        <taxon>Pseudomonadota</taxon>
        <taxon>Betaproteobacteria</taxon>
        <taxon>Burkholderiales</taxon>
        <taxon>Burkholderiaceae</taxon>
        <taxon>Paraburkholderia</taxon>
    </lineage>
</organism>
<reference evidence="2 3" key="1">
    <citation type="submission" date="2016-10" db="EMBL/GenBank/DDBJ databases">
        <authorList>
            <person name="de Groot N.N."/>
        </authorList>
    </citation>
    <scope>NUCLEOTIDE SEQUENCE [LARGE SCALE GENOMIC DNA]</scope>
    <source>
        <strain evidence="2 3">LMG 27731</strain>
    </source>
</reference>
<proteinExistence type="predicted"/>
<keyword evidence="1" id="KW-0812">Transmembrane</keyword>
<dbReference type="AlphaFoldDB" id="A0A1I7ABX2"/>
<keyword evidence="1" id="KW-0472">Membrane</keyword>